<name>A0ACB5TEK6_CANBO</name>
<proteinExistence type="predicted"/>
<accession>A0ACB5TEK6</accession>
<gene>
    <name evidence="1" type="ORF">Cboi01_000010900</name>
</gene>
<protein>
    <submittedName>
        <fullName evidence="1">Unnamed protein product</fullName>
    </submittedName>
</protein>
<evidence type="ECO:0000313" key="1">
    <source>
        <dbReference type="EMBL" id="GME86968.1"/>
    </source>
</evidence>
<comment type="caution">
    <text evidence="1">The sequence shown here is derived from an EMBL/GenBank/DDBJ whole genome shotgun (WGS) entry which is preliminary data.</text>
</comment>
<keyword evidence="2" id="KW-1185">Reference proteome</keyword>
<dbReference type="Proteomes" id="UP001165101">
    <property type="component" value="Unassembled WGS sequence"/>
</dbReference>
<sequence>MLSRISKNRRFTTPLLVYPNTYIPIIHSSITNSLNSNLKPSTSSSSSSTSLIGNIFVKKFSSTSLFQQQQQQQQQQQRHKRESSSTYRYQSQNKPRQNSYSSSNSYLRPRSHSISNRNEYSYKTDKRDIKDINSNSNHTIRYSNNNYKSNNSNFSNFSKIRRNLIEHESLSIEIENFHCNLIQFINQINSQNINISQNDTNEQESFNQLQPDLISDDHTIDIQNIENDTDYKDFQNLINNTTSLHTINNNHIEQNTLNSESYKNKKKNLIKILKHLQTEITNKPSLNYLPHKSLKLIFESINKDDWMHFVLTTFKYGYYFNDKSLLDQFKLSNIKNVQKSYKSFDIKIIDNFLQKNPISLIIPLILYGYKISFKSPEIKNFFNNLDKIQDKFILFKTNIQENGNSLILSSNDINNISFQYDYEIIKFLIDHSSKFFKKNNSQLNYITALKQKLVEFNIPNIKTQNEKVNNLNKNFYNF</sequence>
<dbReference type="EMBL" id="BSXV01000024">
    <property type="protein sequence ID" value="GME86968.1"/>
    <property type="molecule type" value="Genomic_DNA"/>
</dbReference>
<organism evidence="1 2">
    <name type="scientific">Candida boidinii</name>
    <name type="common">Yeast</name>
    <dbReference type="NCBI Taxonomy" id="5477"/>
    <lineage>
        <taxon>Eukaryota</taxon>
        <taxon>Fungi</taxon>
        <taxon>Dikarya</taxon>
        <taxon>Ascomycota</taxon>
        <taxon>Saccharomycotina</taxon>
        <taxon>Pichiomycetes</taxon>
        <taxon>Pichiales</taxon>
        <taxon>Pichiaceae</taxon>
        <taxon>Ogataea</taxon>
        <taxon>Ogataea/Candida clade</taxon>
    </lineage>
</organism>
<evidence type="ECO:0000313" key="2">
    <source>
        <dbReference type="Proteomes" id="UP001165101"/>
    </source>
</evidence>
<reference evidence="1" key="1">
    <citation type="submission" date="2023-04" db="EMBL/GenBank/DDBJ databases">
        <title>Candida boidinii NBRC 1967.</title>
        <authorList>
            <person name="Ichikawa N."/>
            <person name="Sato H."/>
            <person name="Tonouchi N."/>
        </authorList>
    </citation>
    <scope>NUCLEOTIDE SEQUENCE</scope>
    <source>
        <strain evidence="1">NBRC 1967</strain>
    </source>
</reference>